<protein>
    <submittedName>
        <fullName evidence="7">MFS transporter</fullName>
    </submittedName>
</protein>
<evidence type="ECO:0000313" key="8">
    <source>
        <dbReference type="Proteomes" id="UP000630353"/>
    </source>
</evidence>
<dbReference type="InterPro" id="IPR001678">
    <property type="entry name" value="MeTrfase_RsmB-F_NOP2_dom"/>
</dbReference>
<evidence type="ECO:0000256" key="2">
    <source>
        <dbReference type="ARBA" id="ARBA00022679"/>
    </source>
</evidence>
<dbReference type="PANTHER" id="PTHR22807:SF61">
    <property type="entry name" value="NOL1_NOP2_SUN FAMILY PROTEIN _ ANTITERMINATION NUSB DOMAIN-CONTAINING PROTEIN"/>
    <property type="match status" value="1"/>
</dbReference>
<dbReference type="GO" id="GO:0001510">
    <property type="term" value="P:RNA methylation"/>
    <property type="evidence" value="ECO:0007669"/>
    <property type="project" value="InterPro"/>
</dbReference>
<dbReference type="InterPro" id="IPR049560">
    <property type="entry name" value="MeTrfase_RsmB-F_NOP2_cat"/>
</dbReference>
<dbReference type="PANTHER" id="PTHR22807">
    <property type="entry name" value="NOP2 YEAST -RELATED NOL1/NOP2/FMU SUN DOMAIN-CONTAINING"/>
    <property type="match status" value="1"/>
</dbReference>
<keyword evidence="2 5" id="KW-0808">Transferase</keyword>
<feature type="binding site" evidence="5">
    <location>
        <begin position="252"/>
        <end position="258"/>
    </location>
    <ligand>
        <name>S-adenosyl-L-methionine</name>
        <dbReference type="ChEBI" id="CHEBI:59789"/>
    </ligand>
</feature>
<dbReference type="PROSITE" id="PS51686">
    <property type="entry name" value="SAM_MT_RSMB_NOP"/>
    <property type="match status" value="1"/>
</dbReference>
<evidence type="ECO:0000256" key="1">
    <source>
        <dbReference type="ARBA" id="ARBA00022603"/>
    </source>
</evidence>
<sequence length="436" mass="46244">MADTRTAPEAKVSASRSVAFDLLRGVLAKRTPLDEALAAHDGLAKLPDRDRGFARLLVATTLRRLGHVDRLIDKCLDKPLPTKAAVVRDILRLAATELLVLGVAPHAAVDSAVTLVRSRGFEPFVKLTNAVLRRLDREGRGEIISMPALAALPDWLADGWRAAYGEATAEAMAAAGFVEPPLDISVKADPEGWAGKLGATVLPTGTLRRGFDGRVEALAGFSEGAWWVQDMAAALPARLFGPVAGRRIVDLCAAPGGKTAQLVAAGAQVLAVDRSKPRLQRLERNLGRLGLSAATRVADAAEMSLENPAEAILLDAPCSATGTIRRHPDVPWLKHPEDPAKLAVLQDRLIANAVRLLAPGGTLMFCTCSLEPVEGPERVAAALASIPGLRREPIRPEEVGGLAELISADGDLRSRPDQLANLGGIDGFYACRLVRT</sequence>
<dbReference type="Pfam" id="PF01189">
    <property type="entry name" value="Methyltr_RsmB-F"/>
    <property type="match status" value="1"/>
</dbReference>
<feature type="domain" description="SAM-dependent MTase RsmB/NOP-type" evidence="6">
    <location>
        <begin position="144"/>
        <end position="436"/>
    </location>
</feature>
<dbReference type="InterPro" id="IPR023267">
    <property type="entry name" value="RCMT"/>
</dbReference>
<dbReference type="SUPFAM" id="SSF53335">
    <property type="entry name" value="S-adenosyl-L-methionine-dependent methyltransferases"/>
    <property type="match status" value="1"/>
</dbReference>
<dbReference type="Proteomes" id="UP000630353">
    <property type="component" value="Unassembled WGS sequence"/>
</dbReference>
<dbReference type="Gene3D" id="3.40.50.150">
    <property type="entry name" value="Vaccinia Virus protein VP39"/>
    <property type="match status" value="1"/>
</dbReference>
<evidence type="ECO:0000256" key="3">
    <source>
        <dbReference type="ARBA" id="ARBA00022691"/>
    </source>
</evidence>
<evidence type="ECO:0000259" key="6">
    <source>
        <dbReference type="PROSITE" id="PS51686"/>
    </source>
</evidence>
<keyword evidence="1 5" id="KW-0489">Methyltransferase</keyword>
<dbReference type="InterPro" id="IPR029063">
    <property type="entry name" value="SAM-dependent_MTases_sf"/>
</dbReference>
<reference evidence="7" key="2">
    <citation type="submission" date="2020-09" db="EMBL/GenBank/DDBJ databases">
        <authorList>
            <person name="Sun Q."/>
            <person name="Kim S."/>
        </authorList>
    </citation>
    <scope>NUCLEOTIDE SEQUENCE</scope>
    <source>
        <strain evidence="7">KCTC 42651</strain>
    </source>
</reference>
<dbReference type="GO" id="GO:0006355">
    <property type="term" value="P:regulation of DNA-templated transcription"/>
    <property type="evidence" value="ECO:0007669"/>
    <property type="project" value="InterPro"/>
</dbReference>
<dbReference type="Gene3D" id="1.10.940.10">
    <property type="entry name" value="NusB-like"/>
    <property type="match status" value="1"/>
</dbReference>
<feature type="active site" description="Nucleophile" evidence="5">
    <location>
        <position position="368"/>
    </location>
</feature>
<dbReference type="Pfam" id="PF01029">
    <property type="entry name" value="NusB"/>
    <property type="match status" value="1"/>
</dbReference>
<dbReference type="PRINTS" id="PR02008">
    <property type="entry name" value="RCMTFAMILY"/>
</dbReference>
<reference evidence="7" key="1">
    <citation type="journal article" date="2014" name="Int. J. Syst. Evol. Microbiol.">
        <title>Complete genome sequence of Corynebacterium casei LMG S-19264T (=DSM 44701T), isolated from a smear-ripened cheese.</title>
        <authorList>
            <consortium name="US DOE Joint Genome Institute (JGI-PGF)"/>
            <person name="Walter F."/>
            <person name="Albersmeier A."/>
            <person name="Kalinowski J."/>
            <person name="Ruckert C."/>
        </authorList>
    </citation>
    <scope>NUCLEOTIDE SEQUENCE</scope>
    <source>
        <strain evidence="7">KCTC 42651</strain>
    </source>
</reference>
<dbReference type="AlphaFoldDB" id="A0A919CQG2"/>
<keyword evidence="4 5" id="KW-0694">RNA-binding</keyword>
<proteinExistence type="inferred from homology"/>
<keyword evidence="3 5" id="KW-0949">S-adenosyl-L-methionine</keyword>
<feature type="binding site" evidence="5">
    <location>
        <position position="315"/>
    </location>
    <ligand>
        <name>S-adenosyl-L-methionine</name>
        <dbReference type="ChEBI" id="CHEBI:59789"/>
    </ligand>
</feature>
<dbReference type="GO" id="GO:0003723">
    <property type="term" value="F:RNA binding"/>
    <property type="evidence" value="ECO:0007669"/>
    <property type="project" value="UniProtKB-UniRule"/>
</dbReference>
<dbReference type="FunFam" id="3.40.50.150:FF:000257">
    <property type="entry name" value="16S rRNA methyltransferase"/>
    <property type="match status" value="1"/>
</dbReference>
<comment type="caution">
    <text evidence="7">The sequence shown here is derived from an EMBL/GenBank/DDBJ whole genome shotgun (WGS) entry which is preliminary data.</text>
</comment>
<keyword evidence="8" id="KW-1185">Reference proteome</keyword>
<feature type="binding site" evidence="5">
    <location>
        <position position="273"/>
    </location>
    <ligand>
        <name>S-adenosyl-L-methionine</name>
        <dbReference type="ChEBI" id="CHEBI:59789"/>
    </ligand>
</feature>
<feature type="binding site" evidence="5">
    <location>
        <position position="299"/>
    </location>
    <ligand>
        <name>S-adenosyl-L-methionine</name>
        <dbReference type="ChEBI" id="CHEBI:59789"/>
    </ligand>
</feature>
<comment type="similarity">
    <text evidence="5">Belongs to the class I-like SAM-binding methyltransferase superfamily. RsmB/NOP family.</text>
</comment>
<accession>A0A919CQG2</accession>
<organism evidence="7 8">
    <name type="scientific">Thalassobaculum fulvum</name>
    <dbReference type="NCBI Taxonomy" id="1633335"/>
    <lineage>
        <taxon>Bacteria</taxon>
        <taxon>Pseudomonadati</taxon>
        <taxon>Pseudomonadota</taxon>
        <taxon>Alphaproteobacteria</taxon>
        <taxon>Rhodospirillales</taxon>
        <taxon>Thalassobaculaceae</taxon>
        <taxon>Thalassobaculum</taxon>
    </lineage>
</organism>
<name>A0A919CQG2_9PROT</name>
<dbReference type="InterPro" id="IPR006027">
    <property type="entry name" value="NusB_RsmB_TIM44"/>
</dbReference>
<evidence type="ECO:0000256" key="5">
    <source>
        <dbReference type="PROSITE-ProRule" id="PRU01023"/>
    </source>
</evidence>
<dbReference type="InterPro" id="IPR035926">
    <property type="entry name" value="NusB-like_sf"/>
</dbReference>
<dbReference type="GO" id="GO:0008173">
    <property type="term" value="F:RNA methyltransferase activity"/>
    <property type="evidence" value="ECO:0007669"/>
    <property type="project" value="InterPro"/>
</dbReference>
<evidence type="ECO:0000313" key="7">
    <source>
        <dbReference type="EMBL" id="GHD55056.1"/>
    </source>
</evidence>
<dbReference type="EMBL" id="BMZS01000008">
    <property type="protein sequence ID" value="GHD55056.1"/>
    <property type="molecule type" value="Genomic_DNA"/>
</dbReference>
<dbReference type="CDD" id="cd02440">
    <property type="entry name" value="AdoMet_MTases"/>
    <property type="match status" value="1"/>
</dbReference>
<dbReference type="RefSeq" id="WP_189991701.1">
    <property type="nucleotide sequence ID" value="NZ_BMZS01000008.1"/>
</dbReference>
<evidence type="ECO:0000256" key="4">
    <source>
        <dbReference type="ARBA" id="ARBA00022884"/>
    </source>
</evidence>
<gene>
    <name evidence="7" type="primary">sun</name>
    <name evidence="7" type="ORF">GCM10017083_33460</name>
</gene>
<dbReference type="SUPFAM" id="SSF48013">
    <property type="entry name" value="NusB-like"/>
    <property type="match status" value="1"/>
</dbReference>